<dbReference type="InterPro" id="IPR005545">
    <property type="entry name" value="YCII"/>
</dbReference>
<evidence type="ECO:0000313" key="3">
    <source>
        <dbReference type="EMBL" id="MCY6369705.1"/>
    </source>
</evidence>
<feature type="domain" description="YCII-related" evidence="2">
    <location>
        <begin position="10"/>
        <end position="86"/>
    </location>
</feature>
<protein>
    <submittedName>
        <fullName evidence="3">YciI family protein</fullName>
    </submittedName>
</protein>
<comment type="similarity">
    <text evidence="1">Belongs to the YciI family.</text>
</comment>
<dbReference type="Proteomes" id="UP001079657">
    <property type="component" value="Unassembled WGS sequence"/>
</dbReference>
<reference evidence="3" key="1">
    <citation type="submission" date="2022-12" db="EMBL/GenBank/DDBJ databases">
        <authorList>
            <person name="Wang J."/>
        </authorList>
    </citation>
    <scope>NUCLEOTIDE SEQUENCE</scope>
    <source>
        <strain evidence="3">HY-42-06</strain>
    </source>
</reference>
<evidence type="ECO:0000313" key="4">
    <source>
        <dbReference type="Proteomes" id="UP001079657"/>
    </source>
</evidence>
<dbReference type="PANTHER" id="PTHR37828:SF1">
    <property type="entry name" value="YCII-RELATED DOMAIN-CONTAINING PROTEIN"/>
    <property type="match status" value="1"/>
</dbReference>
<sequence>MKKGDKLFVRIDYKVEEIKSSSNDFNDHIEYLSGVASERYFIGGGFSNKAGGMIIFEAKDLTEAKEVADNDPLIKRNLYRYELFEWDLVIFSEEIQKNKNIQR</sequence>
<accession>A0ABT4CKY6</accession>
<keyword evidence="4" id="KW-1185">Reference proteome</keyword>
<organism evidence="3 4">
    <name type="scientific">Clostridium ganghwense</name>
    <dbReference type="NCBI Taxonomy" id="312089"/>
    <lineage>
        <taxon>Bacteria</taxon>
        <taxon>Bacillati</taxon>
        <taxon>Bacillota</taxon>
        <taxon>Clostridia</taxon>
        <taxon>Eubacteriales</taxon>
        <taxon>Clostridiaceae</taxon>
        <taxon>Clostridium</taxon>
    </lineage>
</organism>
<dbReference type="PANTHER" id="PTHR37828">
    <property type="entry name" value="GSR2449 PROTEIN"/>
    <property type="match status" value="1"/>
</dbReference>
<dbReference type="Gene3D" id="3.30.70.1060">
    <property type="entry name" value="Dimeric alpha+beta barrel"/>
    <property type="match status" value="1"/>
</dbReference>
<comment type="caution">
    <text evidence="3">The sequence shown here is derived from an EMBL/GenBank/DDBJ whole genome shotgun (WGS) entry which is preliminary data.</text>
</comment>
<dbReference type="RefSeq" id="WP_268048078.1">
    <property type="nucleotide sequence ID" value="NZ_JAPQES010000001.1"/>
</dbReference>
<evidence type="ECO:0000259" key="2">
    <source>
        <dbReference type="Pfam" id="PF03795"/>
    </source>
</evidence>
<dbReference type="Pfam" id="PF03795">
    <property type="entry name" value="YCII"/>
    <property type="match status" value="1"/>
</dbReference>
<dbReference type="SUPFAM" id="SSF54909">
    <property type="entry name" value="Dimeric alpha+beta barrel"/>
    <property type="match status" value="1"/>
</dbReference>
<proteinExistence type="inferred from homology"/>
<gene>
    <name evidence="3" type="ORF">OXH55_03460</name>
</gene>
<name>A0ABT4CKY6_9CLOT</name>
<dbReference type="EMBL" id="JAPQES010000001">
    <property type="protein sequence ID" value="MCY6369705.1"/>
    <property type="molecule type" value="Genomic_DNA"/>
</dbReference>
<dbReference type="InterPro" id="IPR011008">
    <property type="entry name" value="Dimeric_a/b-barrel"/>
</dbReference>
<evidence type="ECO:0000256" key="1">
    <source>
        <dbReference type="ARBA" id="ARBA00007689"/>
    </source>
</evidence>